<dbReference type="AlphaFoldDB" id="X1BRV1"/>
<comment type="caution">
    <text evidence="1">The sequence shown here is derived from an EMBL/GenBank/DDBJ whole genome shotgun (WGS) entry which is preliminary data.</text>
</comment>
<reference evidence="1" key="1">
    <citation type="journal article" date="2014" name="Front. Microbiol.">
        <title>High frequency of phylogenetically diverse reductive dehalogenase-homologous genes in deep subseafloor sedimentary metagenomes.</title>
        <authorList>
            <person name="Kawai M."/>
            <person name="Futagami T."/>
            <person name="Toyoda A."/>
            <person name="Takaki Y."/>
            <person name="Nishi S."/>
            <person name="Hori S."/>
            <person name="Arai W."/>
            <person name="Tsubouchi T."/>
            <person name="Morono Y."/>
            <person name="Uchiyama I."/>
            <person name="Ito T."/>
            <person name="Fujiyama A."/>
            <person name="Inagaki F."/>
            <person name="Takami H."/>
        </authorList>
    </citation>
    <scope>NUCLEOTIDE SEQUENCE</scope>
    <source>
        <strain evidence="1">Expedition CK06-06</strain>
    </source>
</reference>
<accession>X1BRV1</accession>
<organism evidence="1">
    <name type="scientific">marine sediment metagenome</name>
    <dbReference type="NCBI Taxonomy" id="412755"/>
    <lineage>
        <taxon>unclassified sequences</taxon>
        <taxon>metagenomes</taxon>
        <taxon>ecological metagenomes</taxon>
    </lineage>
</organism>
<evidence type="ECO:0000313" key="1">
    <source>
        <dbReference type="EMBL" id="GAG74881.1"/>
    </source>
</evidence>
<name>X1BRV1_9ZZZZ</name>
<dbReference type="EMBL" id="BART01018383">
    <property type="protein sequence ID" value="GAG74881.1"/>
    <property type="molecule type" value="Genomic_DNA"/>
</dbReference>
<protein>
    <submittedName>
        <fullName evidence="1">Uncharacterized protein</fullName>
    </submittedName>
</protein>
<proteinExistence type="predicted"/>
<gene>
    <name evidence="1" type="ORF">S01H4_34713</name>
</gene>
<feature type="non-terminal residue" evidence="1">
    <location>
        <position position="1"/>
    </location>
</feature>
<sequence>NEPFDAINLNAVLFLGKLKKVSQYNIQKRKVLS</sequence>